<protein>
    <recommendedName>
        <fullName evidence="2">Transcriptional regulator</fullName>
    </recommendedName>
</protein>
<dbReference type="AlphaFoldDB" id="A0AAU7KC73"/>
<name>A0AAU7KC73_9GAMM</name>
<proteinExistence type="predicted"/>
<dbReference type="RefSeq" id="WP_348826444.1">
    <property type="nucleotide sequence ID" value="NZ_CP098827.1"/>
</dbReference>
<dbReference type="EMBL" id="CP098827">
    <property type="protein sequence ID" value="XBO69105.1"/>
    <property type="molecule type" value="Genomic_DNA"/>
</dbReference>
<accession>A0AAU7KC73</accession>
<gene>
    <name evidence="1" type="ORF">NFG58_10670</name>
</gene>
<reference evidence="1" key="1">
    <citation type="submission" date="2022-06" db="EMBL/GenBank/DDBJ databases">
        <title>A novel DMS-producing enzyme.</title>
        <authorList>
            <person name="Zhang Y."/>
        </authorList>
    </citation>
    <scope>NUCLEOTIDE SEQUENCE</scope>
    <source>
        <strain evidence="1">RT37</strain>
    </source>
</reference>
<evidence type="ECO:0000313" key="1">
    <source>
        <dbReference type="EMBL" id="XBO69105.1"/>
    </source>
</evidence>
<organism evidence="1">
    <name type="scientific">Halomonas sp. RT37</name>
    <dbReference type="NCBI Taxonomy" id="2950872"/>
    <lineage>
        <taxon>Bacteria</taxon>
        <taxon>Pseudomonadati</taxon>
        <taxon>Pseudomonadota</taxon>
        <taxon>Gammaproteobacteria</taxon>
        <taxon>Oceanospirillales</taxon>
        <taxon>Halomonadaceae</taxon>
        <taxon>Halomonas</taxon>
    </lineage>
</organism>
<evidence type="ECO:0008006" key="2">
    <source>
        <dbReference type="Google" id="ProtNLM"/>
    </source>
</evidence>
<sequence>MALTADHNDTAQRIDLTAFIEDLYRDGEVLEAITQPSRGLSAERLDSLTRSRSQASRLRRLLRQALVAHNSQGRLVLTATGRELAFDLYGVGAADLHASA</sequence>